<comment type="similarity">
    <text evidence="1">Belongs to the isochorismatase family.</text>
</comment>
<evidence type="ECO:0000313" key="4">
    <source>
        <dbReference type="EMBL" id="PTQ27884.1"/>
    </source>
</evidence>
<feature type="domain" description="Isochorismatase-like" evidence="3">
    <location>
        <begin position="29"/>
        <end position="192"/>
    </location>
</feature>
<dbReference type="InterPro" id="IPR036380">
    <property type="entry name" value="Isochorismatase-like_sf"/>
</dbReference>
<dbReference type="OMA" id="DAGIMGW"/>
<accession>A0A2R6W220</accession>
<dbReference type="PANTHER" id="PTHR43540">
    <property type="entry name" value="PEROXYUREIDOACRYLATE/UREIDOACRYLATE AMIDOHYDROLASE-RELATED"/>
    <property type="match status" value="1"/>
</dbReference>
<dbReference type="GO" id="GO:0008936">
    <property type="term" value="F:nicotinamidase activity"/>
    <property type="evidence" value="ECO:0000318"/>
    <property type="project" value="GO_Central"/>
</dbReference>
<dbReference type="Gene3D" id="3.40.50.850">
    <property type="entry name" value="Isochorismatase-like"/>
    <property type="match status" value="1"/>
</dbReference>
<dbReference type="OrthoDB" id="167809at2759"/>
<evidence type="ECO:0000256" key="1">
    <source>
        <dbReference type="ARBA" id="ARBA00006336"/>
    </source>
</evidence>
<dbReference type="PANTHER" id="PTHR43540:SF6">
    <property type="entry name" value="ISOCHORISMATASE-LIKE DOMAIN-CONTAINING PROTEIN"/>
    <property type="match status" value="1"/>
</dbReference>
<proteinExistence type="inferred from homology"/>
<dbReference type="Pfam" id="PF00857">
    <property type="entry name" value="Isochorismatase"/>
    <property type="match status" value="1"/>
</dbReference>
<dbReference type="AlphaFoldDB" id="A0A2R6W220"/>
<dbReference type="Gramene" id="Mp2g01860.1">
    <property type="protein sequence ID" value="Mp2g01860.1.cds1"/>
    <property type="gene ID" value="Mp2g01860"/>
</dbReference>
<dbReference type="EMBL" id="KZ772849">
    <property type="protein sequence ID" value="PTQ27884.1"/>
    <property type="molecule type" value="Genomic_DNA"/>
</dbReference>
<sequence length="205" mass="23366">MEPPKGFIRTRSYKEYVTRERAPDPSRAVLLVIDMQEFFRSCAEDILPAILQIIRDARRAKVPIVYTRTAYQEGEEHGILGEWWEGVIDDGLKESELMPEVEFDPEQDKMIRKLTYSAFNGTDLESYCKDLGRDEVIVTGVMTNLCCETTARDAFCRGFRVFFTTDATSTSSEEMHTATLSNIGFGFGYLVDKDSIKLDRELKSG</sequence>
<reference evidence="5" key="1">
    <citation type="journal article" date="2017" name="Cell">
        <title>Insights into land plant evolution garnered from the Marchantia polymorpha genome.</title>
        <authorList>
            <person name="Bowman J.L."/>
            <person name="Kohchi T."/>
            <person name="Yamato K.T."/>
            <person name="Jenkins J."/>
            <person name="Shu S."/>
            <person name="Ishizaki K."/>
            <person name="Yamaoka S."/>
            <person name="Nishihama R."/>
            <person name="Nakamura Y."/>
            <person name="Berger F."/>
            <person name="Adam C."/>
            <person name="Aki S.S."/>
            <person name="Althoff F."/>
            <person name="Araki T."/>
            <person name="Arteaga-Vazquez M.A."/>
            <person name="Balasubrmanian S."/>
            <person name="Barry K."/>
            <person name="Bauer D."/>
            <person name="Boehm C.R."/>
            <person name="Briginshaw L."/>
            <person name="Caballero-Perez J."/>
            <person name="Catarino B."/>
            <person name="Chen F."/>
            <person name="Chiyoda S."/>
            <person name="Chovatia M."/>
            <person name="Davies K.M."/>
            <person name="Delmans M."/>
            <person name="Demura T."/>
            <person name="Dierschke T."/>
            <person name="Dolan L."/>
            <person name="Dorantes-Acosta A.E."/>
            <person name="Eklund D.M."/>
            <person name="Florent S.N."/>
            <person name="Flores-Sandoval E."/>
            <person name="Fujiyama A."/>
            <person name="Fukuzawa H."/>
            <person name="Galik B."/>
            <person name="Grimanelli D."/>
            <person name="Grimwood J."/>
            <person name="Grossniklaus U."/>
            <person name="Hamada T."/>
            <person name="Haseloff J."/>
            <person name="Hetherington A.J."/>
            <person name="Higo A."/>
            <person name="Hirakawa Y."/>
            <person name="Hundley H.N."/>
            <person name="Ikeda Y."/>
            <person name="Inoue K."/>
            <person name="Inoue S.I."/>
            <person name="Ishida S."/>
            <person name="Jia Q."/>
            <person name="Kakita M."/>
            <person name="Kanazawa T."/>
            <person name="Kawai Y."/>
            <person name="Kawashima T."/>
            <person name="Kennedy M."/>
            <person name="Kinose K."/>
            <person name="Kinoshita T."/>
            <person name="Kohara Y."/>
            <person name="Koide E."/>
            <person name="Komatsu K."/>
            <person name="Kopischke S."/>
            <person name="Kubo M."/>
            <person name="Kyozuka J."/>
            <person name="Lagercrantz U."/>
            <person name="Lin S.S."/>
            <person name="Lindquist E."/>
            <person name="Lipzen A.M."/>
            <person name="Lu C.W."/>
            <person name="De Luna E."/>
            <person name="Martienssen R.A."/>
            <person name="Minamino N."/>
            <person name="Mizutani M."/>
            <person name="Mizutani M."/>
            <person name="Mochizuki N."/>
            <person name="Monte I."/>
            <person name="Mosher R."/>
            <person name="Nagasaki H."/>
            <person name="Nakagami H."/>
            <person name="Naramoto S."/>
            <person name="Nishitani K."/>
            <person name="Ohtani M."/>
            <person name="Okamoto T."/>
            <person name="Okumura M."/>
            <person name="Phillips J."/>
            <person name="Pollak B."/>
            <person name="Reinders A."/>
            <person name="Rovekamp M."/>
            <person name="Sano R."/>
            <person name="Sawa S."/>
            <person name="Schmid M.W."/>
            <person name="Shirakawa M."/>
            <person name="Solano R."/>
            <person name="Spunde A."/>
            <person name="Suetsugu N."/>
            <person name="Sugano S."/>
            <person name="Sugiyama A."/>
            <person name="Sun R."/>
            <person name="Suzuki Y."/>
            <person name="Takenaka M."/>
            <person name="Takezawa D."/>
            <person name="Tomogane H."/>
            <person name="Tsuzuki M."/>
            <person name="Ueda T."/>
            <person name="Umeda M."/>
            <person name="Ward J.M."/>
            <person name="Watanabe Y."/>
            <person name="Yazaki K."/>
            <person name="Yokoyama R."/>
            <person name="Yoshitake Y."/>
            <person name="Yotsui I."/>
            <person name="Zachgo S."/>
            <person name="Schmutz J."/>
        </authorList>
    </citation>
    <scope>NUCLEOTIDE SEQUENCE [LARGE SCALE GENOMIC DNA]</scope>
    <source>
        <strain evidence="5">Tak-1</strain>
    </source>
</reference>
<gene>
    <name evidence="4" type="ORF">MARPO_0180s0008</name>
</gene>
<dbReference type="GO" id="GO:0019674">
    <property type="term" value="P:NAD+ metabolic process"/>
    <property type="evidence" value="ECO:0000318"/>
    <property type="project" value="GO_Central"/>
</dbReference>
<keyword evidence="5" id="KW-1185">Reference proteome</keyword>
<dbReference type="SUPFAM" id="SSF52499">
    <property type="entry name" value="Isochorismatase-like hydrolases"/>
    <property type="match status" value="1"/>
</dbReference>
<keyword evidence="2" id="KW-0378">Hydrolase</keyword>
<dbReference type="Proteomes" id="UP000244005">
    <property type="component" value="Unassembled WGS sequence"/>
</dbReference>
<evidence type="ECO:0000313" key="5">
    <source>
        <dbReference type="Proteomes" id="UP000244005"/>
    </source>
</evidence>
<dbReference type="InterPro" id="IPR050272">
    <property type="entry name" value="Isochorismatase-like_hydrls"/>
</dbReference>
<organism evidence="4 5">
    <name type="scientific">Marchantia polymorpha</name>
    <name type="common">Common liverwort</name>
    <name type="synonym">Marchantia aquatica</name>
    <dbReference type="NCBI Taxonomy" id="3197"/>
    <lineage>
        <taxon>Eukaryota</taxon>
        <taxon>Viridiplantae</taxon>
        <taxon>Streptophyta</taxon>
        <taxon>Embryophyta</taxon>
        <taxon>Marchantiophyta</taxon>
        <taxon>Marchantiopsida</taxon>
        <taxon>Marchantiidae</taxon>
        <taxon>Marchantiales</taxon>
        <taxon>Marchantiaceae</taxon>
        <taxon>Marchantia</taxon>
    </lineage>
</organism>
<name>A0A2R6W220_MARPO</name>
<dbReference type="CDD" id="cd00431">
    <property type="entry name" value="cysteine_hydrolases"/>
    <property type="match status" value="1"/>
</dbReference>
<evidence type="ECO:0000256" key="2">
    <source>
        <dbReference type="ARBA" id="ARBA00022801"/>
    </source>
</evidence>
<evidence type="ECO:0000259" key="3">
    <source>
        <dbReference type="Pfam" id="PF00857"/>
    </source>
</evidence>
<dbReference type="InterPro" id="IPR000868">
    <property type="entry name" value="Isochorismatase-like_dom"/>
</dbReference>
<protein>
    <recommendedName>
        <fullName evidence="3">Isochorismatase-like domain-containing protein</fullName>
    </recommendedName>
</protein>